<evidence type="ECO:0000313" key="4">
    <source>
        <dbReference type="Proteomes" id="UP000321926"/>
    </source>
</evidence>
<name>A0A5C8K2U4_9BACT</name>
<dbReference type="InterPro" id="IPR013780">
    <property type="entry name" value="Glyco_hydro_b"/>
</dbReference>
<feature type="signal peptide" evidence="1">
    <location>
        <begin position="1"/>
        <end position="20"/>
    </location>
</feature>
<dbReference type="AlphaFoldDB" id="A0A5C8K2U4"/>
<dbReference type="EMBL" id="VRTY01000047">
    <property type="protein sequence ID" value="TXK44866.1"/>
    <property type="molecule type" value="Genomic_DNA"/>
</dbReference>
<reference evidence="3 4" key="1">
    <citation type="submission" date="2019-08" db="EMBL/GenBank/DDBJ databases">
        <authorList>
            <person name="Shi S."/>
        </authorList>
    </citation>
    <scope>NUCLEOTIDE SEQUENCE [LARGE SCALE GENOMIC DNA]</scope>
    <source>
        <strain evidence="3 4">GY10130</strain>
    </source>
</reference>
<keyword evidence="3" id="KW-0119">Carbohydrate metabolism</keyword>
<dbReference type="Gene3D" id="2.60.40.1180">
    <property type="entry name" value="Golgi alpha-mannosidase II"/>
    <property type="match status" value="1"/>
</dbReference>
<dbReference type="OrthoDB" id="9806701at2"/>
<feature type="chain" id="PRO_5022874096" evidence="1">
    <location>
        <begin position="21"/>
        <end position="520"/>
    </location>
</feature>
<keyword evidence="3" id="KW-0858">Xylan degradation</keyword>
<dbReference type="InterPro" id="IPR039743">
    <property type="entry name" value="6GAL/EXGAL"/>
</dbReference>
<dbReference type="PANTHER" id="PTHR42767">
    <property type="entry name" value="ENDO-BETA-1,6-GALACTANASE"/>
    <property type="match status" value="1"/>
</dbReference>
<dbReference type="SUPFAM" id="SSF51445">
    <property type="entry name" value="(Trans)glycosidases"/>
    <property type="match status" value="1"/>
</dbReference>
<keyword evidence="4" id="KW-1185">Reference proteome</keyword>
<keyword evidence="3" id="KW-0326">Glycosidase</keyword>
<keyword evidence="3" id="KW-0624">Polysaccharide degradation</keyword>
<protein>
    <submittedName>
        <fullName evidence="3">Xylanase</fullName>
    </submittedName>
</protein>
<dbReference type="InterPro" id="IPR017853">
    <property type="entry name" value="GH"/>
</dbReference>
<organism evidence="3 4">
    <name type="scientific">Pontibacter qinzhouensis</name>
    <dbReference type="NCBI Taxonomy" id="2603253"/>
    <lineage>
        <taxon>Bacteria</taxon>
        <taxon>Pseudomonadati</taxon>
        <taxon>Bacteroidota</taxon>
        <taxon>Cytophagia</taxon>
        <taxon>Cytophagales</taxon>
        <taxon>Hymenobacteraceae</taxon>
        <taxon>Pontibacter</taxon>
    </lineage>
</organism>
<sequence>MLPCLLAFLFLCGCSANVQDDSQDKDSASVQVKEVTANINLSETYQTIDNFAASDAWACQFVGNWPDAKRNGIADLLFSTDTSASGQPVGIGLSLWRFNLGAGSTQQGEQSGIKDEWRRAESFLEQNGSYNWQRQAGQVWFLKAAQERGVENFLAFPNSPPVNLTTNGKAFASDGKPNLASENYGAFAEYLTDVVQGVEQAHGIRFRYISPVNEPQWDWSDGGQEGTPFMNEHIAGIVRALNTSLARKNLTTAIDIAEAGKIDYLYTHDDKPNRGNQIDAFFNSGSPHYIGNLSHVGKVISGHSYFTTSPFDQAVQKRKQVAEKVATVPGLKFWQSEYCILGDNAGEIEGNKRDLGIDPAIYMARVIHNDLTVANATAWQWWLAVSPYNYKDGLVYVDQHKTDGSYSDSKMLWALGNYSRFIRPGATRVQTELLSGKTADNTLLASSYLDAANQQLVTVVVNAGITAAKMKLNVHGGNIGNIRSYVTTADENLKPGTPLQPASELTLAPRSVTTLVASIK</sequence>
<proteinExistence type="predicted"/>
<comment type="caution">
    <text evidence="3">The sequence shown here is derived from an EMBL/GenBank/DDBJ whole genome shotgun (WGS) entry which is preliminary data.</text>
</comment>
<dbReference type="Gene3D" id="3.20.20.80">
    <property type="entry name" value="Glycosidases"/>
    <property type="match status" value="1"/>
</dbReference>
<dbReference type="GO" id="GO:0004553">
    <property type="term" value="F:hydrolase activity, hydrolyzing O-glycosyl compounds"/>
    <property type="evidence" value="ECO:0007669"/>
    <property type="project" value="InterPro"/>
</dbReference>
<feature type="domain" description="Endo-beta-1,6-galactanase-like" evidence="2">
    <location>
        <begin position="35"/>
        <end position="396"/>
    </location>
</feature>
<gene>
    <name evidence="3" type="ORF">FVR03_13290</name>
</gene>
<keyword evidence="3" id="KW-0378">Hydrolase</keyword>
<dbReference type="Pfam" id="PF14587">
    <property type="entry name" value="Glyco_hydr_30_2"/>
    <property type="match status" value="1"/>
</dbReference>
<evidence type="ECO:0000256" key="1">
    <source>
        <dbReference type="SAM" id="SignalP"/>
    </source>
</evidence>
<dbReference type="InterPro" id="IPR039514">
    <property type="entry name" value="6GAL-like"/>
</dbReference>
<dbReference type="PANTHER" id="PTHR42767:SF1">
    <property type="entry name" value="ENDO-BETA-1,6-GALACTANASE-LIKE DOMAIN-CONTAINING PROTEIN"/>
    <property type="match status" value="1"/>
</dbReference>
<keyword evidence="1" id="KW-0732">Signal</keyword>
<dbReference type="Proteomes" id="UP000321926">
    <property type="component" value="Unassembled WGS sequence"/>
</dbReference>
<dbReference type="GO" id="GO:0045493">
    <property type="term" value="P:xylan catabolic process"/>
    <property type="evidence" value="ECO:0007669"/>
    <property type="project" value="UniProtKB-KW"/>
</dbReference>
<dbReference type="SUPFAM" id="SSF51011">
    <property type="entry name" value="Glycosyl hydrolase domain"/>
    <property type="match status" value="1"/>
</dbReference>
<evidence type="ECO:0000259" key="2">
    <source>
        <dbReference type="Pfam" id="PF14587"/>
    </source>
</evidence>
<evidence type="ECO:0000313" key="3">
    <source>
        <dbReference type="EMBL" id="TXK44866.1"/>
    </source>
</evidence>
<accession>A0A5C8K2U4</accession>